<comment type="caution">
    <text evidence="8">The sequence shown here is derived from an EMBL/GenBank/DDBJ whole genome shotgun (WGS) entry which is preliminary data.</text>
</comment>
<dbReference type="InterPro" id="IPR001303">
    <property type="entry name" value="Aldolase_II/adducin_N"/>
</dbReference>
<dbReference type="SUPFAM" id="SSF53639">
    <property type="entry name" value="AraD/HMP-PK domain-like"/>
    <property type="match status" value="1"/>
</dbReference>
<feature type="domain" description="Class II aldolase/adducin N-terminal" evidence="7">
    <location>
        <begin position="9"/>
        <end position="197"/>
    </location>
</feature>
<dbReference type="NCBIfam" id="TIGR03328">
    <property type="entry name" value="salvage_mtnB"/>
    <property type="match status" value="1"/>
</dbReference>
<dbReference type="NCBIfam" id="NF005244">
    <property type="entry name" value="PRK06754.1"/>
    <property type="match status" value="1"/>
</dbReference>
<comment type="subunit">
    <text evidence="6">Homotetramer.</text>
</comment>
<dbReference type="PANTHER" id="PTHR10640:SF7">
    <property type="entry name" value="METHYLTHIORIBULOSE-1-PHOSPHATE DEHYDRATASE"/>
    <property type="match status" value="1"/>
</dbReference>
<dbReference type="RefSeq" id="WP_377926624.1">
    <property type="nucleotide sequence ID" value="NZ_JBHUEM010000003.1"/>
</dbReference>
<dbReference type="Pfam" id="PF00596">
    <property type="entry name" value="Aldolase_II"/>
    <property type="match status" value="1"/>
</dbReference>
<evidence type="ECO:0000256" key="3">
    <source>
        <dbReference type="ARBA" id="ARBA00022833"/>
    </source>
</evidence>
<sequence length="204" mass="23046">MSTLDVRWSELADIKDEFAVRDWFPATSGNLSIKVSSEPLTFLVTASGKDKRKRTTDDFLLVDQYGSPVEETHLKPSAETQLHVEVYTRSNAGCCLHVHTVDNNVISDLYYSNGQIQFQHQEIIKAFGLWEQDASITIPIIYNHAHIPTLTAEFIPHIKGDCGVVLIHNHGITAWGKDALEAKRILEASEFLFSYQLKKHLVKI</sequence>
<name>A0ABW4LK86_9BACI</name>
<evidence type="ECO:0000256" key="6">
    <source>
        <dbReference type="HAMAP-Rule" id="MF_01677"/>
    </source>
</evidence>
<comment type="pathway">
    <text evidence="6">Amino-acid biosynthesis; L-methionine biosynthesis via salvage pathway; L-methionine from S-methyl-5-thio-alpha-D-ribose 1-phosphate: step 2/6.</text>
</comment>
<dbReference type="SMART" id="SM01007">
    <property type="entry name" value="Aldolase_II"/>
    <property type="match status" value="1"/>
</dbReference>
<evidence type="ECO:0000313" key="9">
    <source>
        <dbReference type="Proteomes" id="UP001597214"/>
    </source>
</evidence>
<keyword evidence="2 6" id="KW-0479">Metal-binding</keyword>
<keyword evidence="4 6" id="KW-0486">Methionine biosynthesis</keyword>
<dbReference type="InterPro" id="IPR036409">
    <property type="entry name" value="Aldolase_II/adducin_N_sf"/>
</dbReference>
<keyword evidence="5 6" id="KW-0456">Lyase</keyword>
<dbReference type="HAMAP" id="MF_01677">
    <property type="entry name" value="Salvage_MtnB"/>
    <property type="match status" value="1"/>
</dbReference>
<feature type="binding site" evidence="6">
    <location>
        <position position="99"/>
    </location>
    <ligand>
        <name>Zn(2+)</name>
        <dbReference type="ChEBI" id="CHEBI:29105"/>
    </ligand>
</feature>
<evidence type="ECO:0000256" key="2">
    <source>
        <dbReference type="ARBA" id="ARBA00022723"/>
    </source>
</evidence>
<reference evidence="9" key="1">
    <citation type="journal article" date="2019" name="Int. J. Syst. Evol. Microbiol.">
        <title>The Global Catalogue of Microorganisms (GCM) 10K type strain sequencing project: providing services to taxonomists for standard genome sequencing and annotation.</title>
        <authorList>
            <consortium name="The Broad Institute Genomics Platform"/>
            <consortium name="The Broad Institute Genome Sequencing Center for Infectious Disease"/>
            <person name="Wu L."/>
            <person name="Ma J."/>
        </authorList>
    </citation>
    <scope>NUCLEOTIDE SEQUENCE [LARGE SCALE GENOMIC DNA]</scope>
    <source>
        <strain evidence="9">CCUG 49339</strain>
    </source>
</reference>
<dbReference type="InterPro" id="IPR017714">
    <property type="entry name" value="MethylthioRu-1-P_deHdtase_MtnB"/>
</dbReference>
<dbReference type="PANTHER" id="PTHR10640">
    <property type="entry name" value="METHYLTHIORIBULOSE-1-PHOSPHATE DEHYDRATASE"/>
    <property type="match status" value="1"/>
</dbReference>
<dbReference type="Proteomes" id="UP001597214">
    <property type="component" value="Unassembled WGS sequence"/>
</dbReference>
<organism evidence="8 9">
    <name type="scientific">Bacillus salitolerans</name>
    <dbReference type="NCBI Taxonomy" id="1437434"/>
    <lineage>
        <taxon>Bacteria</taxon>
        <taxon>Bacillati</taxon>
        <taxon>Bacillota</taxon>
        <taxon>Bacilli</taxon>
        <taxon>Bacillales</taxon>
        <taxon>Bacillaceae</taxon>
        <taxon>Bacillus</taxon>
    </lineage>
</organism>
<accession>A0ABW4LK86</accession>
<keyword evidence="3 6" id="KW-0862">Zinc</keyword>
<protein>
    <recommendedName>
        <fullName evidence="6">Methylthioribulose-1-phosphate dehydratase</fullName>
        <shortName evidence="6">MTRu-1-P dehydratase</shortName>
        <ecNumber evidence="6">4.2.1.109</ecNumber>
    </recommendedName>
</protein>
<evidence type="ECO:0000256" key="1">
    <source>
        <dbReference type="ARBA" id="ARBA00022605"/>
    </source>
</evidence>
<dbReference type="EC" id="4.2.1.109" evidence="6"/>
<gene>
    <name evidence="6" type="primary">mtnB</name>
    <name evidence="8" type="ORF">ACFSCX_03025</name>
</gene>
<dbReference type="EMBL" id="JBHUEM010000003">
    <property type="protein sequence ID" value="MFD1735526.1"/>
    <property type="molecule type" value="Genomic_DNA"/>
</dbReference>
<comment type="similarity">
    <text evidence="6">Belongs to the aldolase class II family. MtnB subfamily.</text>
</comment>
<dbReference type="Gene3D" id="3.40.225.10">
    <property type="entry name" value="Class II aldolase/adducin N-terminal domain"/>
    <property type="match status" value="1"/>
</dbReference>
<evidence type="ECO:0000256" key="4">
    <source>
        <dbReference type="ARBA" id="ARBA00023167"/>
    </source>
</evidence>
<evidence type="ECO:0000256" key="5">
    <source>
        <dbReference type="ARBA" id="ARBA00023239"/>
    </source>
</evidence>
<keyword evidence="1 6" id="KW-0028">Amino-acid biosynthesis</keyword>
<dbReference type="GO" id="GO:0046570">
    <property type="term" value="F:methylthioribulose 1-phosphate dehydratase activity"/>
    <property type="evidence" value="ECO:0007669"/>
    <property type="project" value="UniProtKB-EC"/>
</dbReference>
<evidence type="ECO:0000259" key="7">
    <source>
        <dbReference type="SMART" id="SM01007"/>
    </source>
</evidence>
<feature type="binding site" evidence="6">
    <location>
        <position position="97"/>
    </location>
    <ligand>
        <name>Zn(2+)</name>
        <dbReference type="ChEBI" id="CHEBI:29105"/>
    </ligand>
</feature>
<evidence type="ECO:0000313" key="8">
    <source>
        <dbReference type="EMBL" id="MFD1735526.1"/>
    </source>
</evidence>
<proteinExistence type="inferred from homology"/>
<comment type="catalytic activity">
    <reaction evidence="6">
        <text>5-(methylsulfanyl)-D-ribulose 1-phosphate = 5-methylsulfanyl-2,3-dioxopentyl phosphate + H2O</text>
        <dbReference type="Rhea" id="RHEA:15549"/>
        <dbReference type="ChEBI" id="CHEBI:15377"/>
        <dbReference type="ChEBI" id="CHEBI:58548"/>
        <dbReference type="ChEBI" id="CHEBI:58828"/>
        <dbReference type="EC" id="4.2.1.109"/>
    </reaction>
</comment>
<comment type="cofactor">
    <cofactor evidence="6">
        <name>Zn(2+)</name>
        <dbReference type="ChEBI" id="CHEBI:29105"/>
    </cofactor>
    <text evidence="6">Binds 1 zinc ion per subunit.</text>
</comment>
<keyword evidence="9" id="KW-1185">Reference proteome</keyword>
<comment type="function">
    <text evidence="6">Catalyzes the dehydration of methylthioribulose-1-phosphate (MTRu-1-P) into 2,3-diketo-5-methylthiopentyl-1-phosphate (DK-MTP-1-P).</text>
</comment>